<sequence>MVLPTTNPSKSYWIEAADSTLRDFRSTPELPKETDIVIVGSGYTGASAAYWLHKHTARDGTTPQMLMLEARDICGGATGRNGGQLRPHAYSRYIAWSERFGADGALALIKHEMAHLDAFRAAMEEEGLSEEVCLKFGETFDAAMTEGEWTRLKANYEAFVKDHGKDGEIIRECRLIEDPKEAEDFTQMKGCLGAVVHPTGQVWPYKFVHAFLRLGLATGKLNLQANTPALEVSKRDEDGWITVVTPRGSTKTKAIIHATNAWASHLLPEYSNIISPSVSTVGAIKAPEGFIKNTGAQHFDDEIWNYHLQLPPPFNALILGGAKPVIAQYPREWFKRGEDDKHLPGVPAYMKAWPKEEVVGWPSSDECELALPAKEGGVWTGVVSVTADAFPFIGPAPDRAGHFIAAGFGGHGMPRIFLATAYLTPLVLDSLGVKWTAPSLVAPYPPLPKPFVITAERVQALKGYDMMGDYEETIKSHEKSAEKPFGIRGRLFIK</sequence>
<dbReference type="GO" id="GO:0005737">
    <property type="term" value="C:cytoplasm"/>
    <property type="evidence" value="ECO:0007669"/>
    <property type="project" value="TreeGrafter"/>
</dbReference>
<accession>A0A9P5CM24</accession>
<dbReference type="EMBL" id="MU032349">
    <property type="protein sequence ID" value="KAF3763924.1"/>
    <property type="molecule type" value="Genomic_DNA"/>
</dbReference>
<name>A0A9P5CM24_CRYP1</name>
<evidence type="ECO:0000313" key="3">
    <source>
        <dbReference type="Proteomes" id="UP000803844"/>
    </source>
</evidence>
<dbReference type="GeneID" id="63838773"/>
<proteinExistence type="predicted"/>
<evidence type="ECO:0000259" key="1">
    <source>
        <dbReference type="Pfam" id="PF01266"/>
    </source>
</evidence>
<dbReference type="PANTHER" id="PTHR13847:SF188">
    <property type="entry name" value="EXPRESSED PROTEIN"/>
    <property type="match status" value="1"/>
</dbReference>
<dbReference type="PANTHER" id="PTHR13847">
    <property type="entry name" value="SARCOSINE DEHYDROGENASE-RELATED"/>
    <property type="match status" value="1"/>
</dbReference>
<dbReference type="Gene3D" id="3.50.50.60">
    <property type="entry name" value="FAD/NAD(P)-binding domain"/>
    <property type="match status" value="1"/>
</dbReference>
<dbReference type="SUPFAM" id="SSF51905">
    <property type="entry name" value="FAD/NAD(P)-binding domain"/>
    <property type="match status" value="1"/>
</dbReference>
<reference evidence="2" key="1">
    <citation type="journal article" date="2020" name="Phytopathology">
        <title>Genome sequence of the chestnut blight fungus Cryphonectria parasitica EP155: A fundamental resource for an archetypical invasive plant pathogen.</title>
        <authorList>
            <person name="Crouch J.A."/>
            <person name="Dawe A."/>
            <person name="Aerts A."/>
            <person name="Barry K."/>
            <person name="Churchill A.C.L."/>
            <person name="Grimwood J."/>
            <person name="Hillman B."/>
            <person name="Milgroom M.G."/>
            <person name="Pangilinan J."/>
            <person name="Smith M."/>
            <person name="Salamov A."/>
            <person name="Schmutz J."/>
            <person name="Yadav J."/>
            <person name="Grigoriev I.V."/>
            <person name="Nuss D."/>
        </authorList>
    </citation>
    <scope>NUCLEOTIDE SEQUENCE</scope>
    <source>
        <strain evidence="2">EP155</strain>
    </source>
</reference>
<dbReference type="RefSeq" id="XP_040774885.1">
    <property type="nucleotide sequence ID" value="XM_040921644.1"/>
</dbReference>
<dbReference type="Pfam" id="PF01266">
    <property type="entry name" value="DAO"/>
    <property type="match status" value="1"/>
</dbReference>
<feature type="domain" description="FAD dependent oxidoreductase" evidence="1">
    <location>
        <begin position="35"/>
        <end position="413"/>
    </location>
</feature>
<organism evidence="2 3">
    <name type="scientific">Cryphonectria parasitica (strain ATCC 38755 / EP155)</name>
    <dbReference type="NCBI Taxonomy" id="660469"/>
    <lineage>
        <taxon>Eukaryota</taxon>
        <taxon>Fungi</taxon>
        <taxon>Dikarya</taxon>
        <taxon>Ascomycota</taxon>
        <taxon>Pezizomycotina</taxon>
        <taxon>Sordariomycetes</taxon>
        <taxon>Sordariomycetidae</taxon>
        <taxon>Diaporthales</taxon>
        <taxon>Cryphonectriaceae</taxon>
        <taxon>Cryphonectria-Endothia species complex</taxon>
        <taxon>Cryphonectria</taxon>
    </lineage>
</organism>
<gene>
    <name evidence="2" type="ORF">M406DRAFT_341309</name>
</gene>
<dbReference type="InterPro" id="IPR036188">
    <property type="entry name" value="FAD/NAD-bd_sf"/>
</dbReference>
<evidence type="ECO:0000313" key="2">
    <source>
        <dbReference type="EMBL" id="KAF3763924.1"/>
    </source>
</evidence>
<dbReference type="Gene3D" id="3.30.9.10">
    <property type="entry name" value="D-Amino Acid Oxidase, subunit A, domain 2"/>
    <property type="match status" value="1"/>
</dbReference>
<dbReference type="Proteomes" id="UP000803844">
    <property type="component" value="Unassembled WGS sequence"/>
</dbReference>
<dbReference type="OrthoDB" id="429143at2759"/>
<dbReference type="InterPro" id="IPR006076">
    <property type="entry name" value="FAD-dep_OxRdtase"/>
</dbReference>
<dbReference type="AlphaFoldDB" id="A0A9P5CM24"/>
<comment type="caution">
    <text evidence="2">The sequence shown here is derived from an EMBL/GenBank/DDBJ whole genome shotgun (WGS) entry which is preliminary data.</text>
</comment>
<protein>
    <submittedName>
        <fullName evidence="2">DAO-domain-containing protein</fullName>
    </submittedName>
</protein>
<keyword evidence="3" id="KW-1185">Reference proteome</keyword>